<keyword evidence="14" id="KW-1185">Reference proteome</keyword>
<dbReference type="STRING" id="195064.SAMN05421721_12414"/>
<dbReference type="InterPro" id="IPR045584">
    <property type="entry name" value="Pilin-like"/>
</dbReference>
<evidence type="ECO:0000256" key="11">
    <source>
        <dbReference type="SAM" id="Phobius"/>
    </source>
</evidence>
<keyword evidence="4" id="KW-0488">Methylation</keyword>
<evidence type="ECO:0000256" key="6">
    <source>
        <dbReference type="ARBA" id="ARBA00022692"/>
    </source>
</evidence>
<dbReference type="InterPro" id="IPR022346">
    <property type="entry name" value="T2SS_GspH"/>
</dbReference>
<evidence type="ECO:0000256" key="5">
    <source>
        <dbReference type="ARBA" id="ARBA00022519"/>
    </source>
</evidence>
<sequence>MIAMRRQSGFTLVEIMVTIAILVILMTVGIPGFQRMMEQNQLATLSNELLRSMTLARSEALKRGREVMVEPAGEEGWMQGWVVWTDTDGDGDRADSEVIRVMAAPDAGKLTLDQSPDSITYEPSGLAGDSGCFQLSGTSEGSVRSVQILPTGRAAVSGDACDDD</sequence>
<reference evidence="13 14" key="1">
    <citation type="submission" date="2016-10" db="EMBL/GenBank/DDBJ databases">
        <authorList>
            <person name="de Groot N.N."/>
        </authorList>
    </citation>
    <scope>NUCLEOTIDE SEQUENCE [LARGE SCALE GENOMIC DNA]</scope>
    <source>
        <strain evidence="13 14">DSM 4180</strain>
    </source>
</reference>
<dbReference type="GO" id="GO:0015627">
    <property type="term" value="C:type II protein secretion system complex"/>
    <property type="evidence" value="ECO:0007669"/>
    <property type="project" value="InterPro"/>
</dbReference>
<dbReference type="GO" id="GO:0015628">
    <property type="term" value="P:protein secretion by the type II secretion system"/>
    <property type="evidence" value="ECO:0007669"/>
    <property type="project" value="InterPro"/>
</dbReference>
<keyword evidence="6 11" id="KW-0812">Transmembrane</keyword>
<name>A0A1I4SY73_ECTMO</name>
<evidence type="ECO:0000313" key="13">
    <source>
        <dbReference type="EMBL" id="SFM69273.1"/>
    </source>
</evidence>
<dbReference type="NCBIfam" id="TIGR02532">
    <property type="entry name" value="IV_pilin_GFxxxE"/>
    <property type="match status" value="1"/>
</dbReference>
<proteinExistence type="inferred from homology"/>
<organism evidence="13 14">
    <name type="scientific">Ectothiorhodospira mobilis</name>
    <dbReference type="NCBI Taxonomy" id="195064"/>
    <lineage>
        <taxon>Bacteria</taxon>
        <taxon>Pseudomonadati</taxon>
        <taxon>Pseudomonadota</taxon>
        <taxon>Gammaproteobacteria</taxon>
        <taxon>Chromatiales</taxon>
        <taxon>Ectothiorhodospiraceae</taxon>
        <taxon>Ectothiorhodospira</taxon>
    </lineage>
</organism>
<feature type="transmembrane region" description="Helical" evidence="11">
    <location>
        <begin position="12"/>
        <end position="33"/>
    </location>
</feature>
<evidence type="ECO:0000313" key="14">
    <source>
        <dbReference type="Proteomes" id="UP000199556"/>
    </source>
</evidence>
<keyword evidence="7 11" id="KW-1133">Transmembrane helix</keyword>
<feature type="domain" description="General secretion pathway GspH" evidence="12">
    <location>
        <begin position="47"/>
        <end position="152"/>
    </location>
</feature>
<dbReference type="PROSITE" id="PS00409">
    <property type="entry name" value="PROKAR_NTER_METHYL"/>
    <property type="match status" value="1"/>
</dbReference>
<dbReference type="Proteomes" id="UP000199556">
    <property type="component" value="Unassembled WGS sequence"/>
</dbReference>
<dbReference type="SUPFAM" id="SSF54523">
    <property type="entry name" value="Pili subunits"/>
    <property type="match status" value="1"/>
</dbReference>
<evidence type="ECO:0000256" key="7">
    <source>
        <dbReference type="ARBA" id="ARBA00022989"/>
    </source>
</evidence>
<dbReference type="AlphaFoldDB" id="A0A1I4SY73"/>
<evidence type="ECO:0000256" key="10">
    <source>
        <dbReference type="ARBA" id="ARBA00030775"/>
    </source>
</evidence>
<gene>
    <name evidence="13" type="ORF">SAMN05421721_12414</name>
</gene>
<evidence type="ECO:0000259" key="12">
    <source>
        <dbReference type="Pfam" id="PF12019"/>
    </source>
</evidence>
<evidence type="ECO:0000256" key="8">
    <source>
        <dbReference type="ARBA" id="ARBA00023136"/>
    </source>
</evidence>
<evidence type="ECO:0000256" key="4">
    <source>
        <dbReference type="ARBA" id="ARBA00022481"/>
    </source>
</evidence>
<keyword evidence="5" id="KW-0997">Cell inner membrane</keyword>
<dbReference type="OrthoDB" id="2313614at2"/>
<dbReference type="EMBL" id="FOUO01000024">
    <property type="protein sequence ID" value="SFM69273.1"/>
    <property type="molecule type" value="Genomic_DNA"/>
</dbReference>
<keyword evidence="8 11" id="KW-0472">Membrane</keyword>
<dbReference type="InterPro" id="IPR012902">
    <property type="entry name" value="N_methyl_site"/>
</dbReference>
<accession>A0A1I4SY73</accession>
<evidence type="ECO:0000256" key="1">
    <source>
        <dbReference type="ARBA" id="ARBA00004377"/>
    </source>
</evidence>
<dbReference type="GO" id="GO:0005886">
    <property type="term" value="C:plasma membrane"/>
    <property type="evidence" value="ECO:0007669"/>
    <property type="project" value="UniProtKB-SubCell"/>
</dbReference>
<protein>
    <recommendedName>
        <fullName evidence="2">Type II secretion system protein H</fullName>
    </recommendedName>
    <alternativeName>
        <fullName evidence="10">General secretion pathway protein H</fullName>
    </alternativeName>
</protein>
<dbReference type="Pfam" id="PF07963">
    <property type="entry name" value="N_methyl"/>
    <property type="match status" value="1"/>
</dbReference>
<evidence type="ECO:0000256" key="2">
    <source>
        <dbReference type="ARBA" id="ARBA00021549"/>
    </source>
</evidence>
<dbReference type="Pfam" id="PF12019">
    <property type="entry name" value="GspH"/>
    <property type="match status" value="1"/>
</dbReference>
<evidence type="ECO:0000256" key="9">
    <source>
        <dbReference type="ARBA" id="ARBA00025772"/>
    </source>
</evidence>
<evidence type="ECO:0000256" key="3">
    <source>
        <dbReference type="ARBA" id="ARBA00022475"/>
    </source>
</evidence>
<keyword evidence="3" id="KW-1003">Cell membrane</keyword>
<dbReference type="Gene3D" id="3.55.40.10">
    <property type="entry name" value="minor pseudopilin epsh domain"/>
    <property type="match status" value="1"/>
</dbReference>
<comment type="similarity">
    <text evidence="9">Belongs to the GSP H family.</text>
</comment>
<comment type="subcellular location">
    <subcellularLocation>
        <location evidence="1">Cell inner membrane</location>
        <topology evidence="1">Single-pass membrane protein</topology>
    </subcellularLocation>
</comment>